<evidence type="ECO:0000256" key="4">
    <source>
        <dbReference type="ARBA" id="ARBA00022485"/>
    </source>
</evidence>
<protein>
    <submittedName>
        <fullName evidence="13">Transcription factor WhiB</fullName>
    </submittedName>
</protein>
<keyword evidence="4" id="KW-0004">4Fe-4S</keyword>
<evidence type="ECO:0000256" key="8">
    <source>
        <dbReference type="ARBA" id="ARBA00023015"/>
    </source>
</evidence>
<evidence type="ECO:0000313" key="14">
    <source>
        <dbReference type="Proteomes" id="UP000199352"/>
    </source>
</evidence>
<gene>
    <name evidence="13" type="ORF">SAMN05216188_11869</name>
</gene>
<evidence type="ECO:0000256" key="1">
    <source>
        <dbReference type="ARBA" id="ARBA00001966"/>
    </source>
</evidence>
<dbReference type="STRING" id="402600.SAMN05216188_11869"/>
<keyword evidence="5" id="KW-0479">Metal-binding</keyword>
<accession>A0A1H9TEI0</accession>
<evidence type="ECO:0000256" key="5">
    <source>
        <dbReference type="ARBA" id="ARBA00022723"/>
    </source>
</evidence>
<feature type="domain" description="4Fe-4S Wbl-type" evidence="12">
    <location>
        <begin position="21"/>
        <end position="80"/>
    </location>
</feature>
<evidence type="ECO:0000256" key="9">
    <source>
        <dbReference type="ARBA" id="ARBA00023125"/>
    </source>
</evidence>
<dbReference type="InterPro" id="IPR034768">
    <property type="entry name" value="4FE4S_WBL"/>
</dbReference>
<keyword evidence="10" id="KW-1015">Disulfide bond</keyword>
<keyword evidence="6" id="KW-0408">Iron</keyword>
<evidence type="ECO:0000256" key="11">
    <source>
        <dbReference type="ARBA" id="ARBA00023163"/>
    </source>
</evidence>
<keyword evidence="14" id="KW-1185">Reference proteome</keyword>
<dbReference type="GO" id="GO:0045454">
    <property type="term" value="P:cell redox homeostasis"/>
    <property type="evidence" value="ECO:0007669"/>
    <property type="project" value="TreeGrafter"/>
</dbReference>
<comment type="subcellular location">
    <subcellularLocation>
        <location evidence="2">Cytoplasm</location>
    </subcellularLocation>
</comment>
<dbReference type="PROSITE" id="PS51674">
    <property type="entry name" value="4FE4S_WBL"/>
    <property type="match status" value="1"/>
</dbReference>
<dbReference type="PANTHER" id="PTHR38839">
    <property type="entry name" value="TRANSCRIPTIONAL REGULATOR WHID-RELATED"/>
    <property type="match status" value="1"/>
</dbReference>
<keyword evidence="8" id="KW-0805">Transcription regulation</keyword>
<dbReference type="RefSeq" id="WP_177221480.1">
    <property type="nucleotide sequence ID" value="NZ_FOFR01000018.1"/>
</dbReference>
<dbReference type="GO" id="GO:0047134">
    <property type="term" value="F:protein-disulfide reductase [NAD(P)H] activity"/>
    <property type="evidence" value="ECO:0007669"/>
    <property type="project" value="TreeGrafter"/>
</dbReference>
<dbReference type="EMBL" id="FOFR01000018">
    <property type="protein sequence ID" value="SER95516.1"/>
    <property type="molecule type" value="Genomic_DNA"/>
</dbReference>
<evidence type="ECO:0000256" key="7">
    <source>
        <dbReference type="ARBA" id="ARBA00023014"/>
    </source>
</evidence>
<evidence type="ECO:0000259" key="12">
    <source>
        <dbReference type="PROSITE" id="PS51674"/>
    </source>
</evidence>
<dbReference type="Pfam" id="PF02467">
    <property type="entry name" value="Whib"/>
    <property type="match status" value="1"/>
</dbReference>
<evidence type="ECO:0000256" key="6">
    <source>
        <dbReference type="ARBA" id="ARBA00023004"/>
    </source>
</evidence>
<keyword evidence="9" id="KW-0238">DNA-binding</keyword>
<keyword evidence="11" id="KW-0804">Transcription</keyword>
<sequence>MTTVELPRVPWSVPDWHERGACQLFPELDWIEAKAKSPQALACKTICAACPVRYDCAISALERGEPNGIWGGLDRADRKKIAVEFGFPLPGDPPPHGTHARRVKWGCTCRPCKDGHALYERERRFRARAMAVWSRPLLVLTVPFKAGRRLAGAGQYLLPLDVPAPLGAEREQQPDEAAIPAAA</sequence>
<evidence type="ECO:0000256" key="10">
    <source>
        <dbReference type="ARBA" id="ARBA00023157"/>
    </source>
</evidence>
<keyword evidence="7" id="KW-0411">Iron-sulfur</keyword>
<dbReference type="AlphaFoldDB" id="A0A1H9TEI0"/>
<reference evidence="14" key="1">
    <citation type="submission" date="2016-10" db="EMBL/GenBank/DDBJ databases">
        <authorList>
            <person name="Varghese N."/>
            <person name="Submissions S."/>
        </authorList>
    </citation>
    <scope>NUCLEOTIDE SEQUENCE [LARGE SCALE GENOMIC DNA]</scope>
    <source>
        <strain evidence="14">CGMCC 4.3525</strain>
    </source>
</reference>
<evidence type="ECO:0000256" key="3">
    <source>
        <dbReference type="ARBA" id="ARBA00006597"/>
    </source>
</evidence>
<evidence type="ECO:0000256" key="2">
    <source>
        <dbReference type="ARBA" id="ARBA00004496"/>
    </source>
</evidence>
<organism evidence="13 14">
    <name type="scientific">Lentzea xinjiangensis</name>
    <dbReference type="NCBI Taxonomy" id="402600"/>
    <lineage>
        <taxon>Bacteria</taxon>
        <taxon>Bacillati</taxon>
        <taxon>Actinomycetota</taxon>
        <taxon>Actinomycetes</taxon>
        <taxon>Pseudonocardiales</taxon>
        <taxon>Pseudonocardiaceae</taxon>
        <taxon>Lentzea</taxon>
    </lineage>
</organism>
<name>A0A1H9TEI0_9PSEU</name>
<dbReference type="GO" id="GO:0051539">
    <property type="term" value="F:4 iron, 4 sulfur cluster binding"/>
    <property type="evidence" value="ECO:0007669"/>
    <property type="project" value="UniProtKB-KW"/>
</dbReference>
<dbReference type="GO" id="GO:0045892">
    <property type="term" value="P:negative regulation of DNA-templated transcription"/>
    <property type="evidence" value="ECO:0007669"/>
    <property type="project" value="TreeGrafter"/>
</dbReference>
<dbReference type="GO" id="GO:0003677">
    <property type="term" value="F:DNA binding"/>
    <property type="evidence" value="ECO:0007669"/>
    <property type="project" value="UniProtKB-KW"/>
</dbReference>
<comment type="similarity">
    <text evidence="3">Belongs to the WhiB family.</text>
</comment>
<evidence type="ECO:0000313" key="13">
    <source>
        <dbReference type="EMBL" id="SER95516.1"/>
    </source>
</evidence>
<dbReference type="InterPro" id="IPR003482">
    <property type="entry name" value="Whib"/>
</dbReference>
<dbReference type="GO" id="GO:0005737">
    <property type="term" value="C:cytoplasm"/>
    <property type="evidence" value="ECO:0007669"/>
    <property type="project" value="UniProtKB-SubCell"/>
</dbReference>
<dbReference type="Proteomes" id="UP000199352">
    <property type="component" value="Unassembled WGS sequence"/>
</dbReference>
<comment type="cofactor">
    <cofactor evidence="1">
        <name>[4Fe-4S] cluster</name>
        <dbReference type="ChEBI" id="CHEBI:49883"/>
    </cofactor>
</comment>
<dbReference type="GO" id="GO:0046872">
    <property type="term" value="F:metal ion binding"/>
    <property type="evidence" value="ECO:0007669"/>
    <property type="project" value="UniProtKB-KW"/>
</dbReference>
<proteinExistence type="inferred from homology"/>